<keyword evidence="5 7" id="KW-1133">Transmembrane helix</keyword>
<feature type="transmembrane region" description="Helical" evidence="7">
    <location>
        <begin position="12"/>
        <end position="30"/>
    </location>
</feature>
<dbReference type="AlphaFoldDB" id="A0A1F6XF27"/>
<dbReference type="GO" id="GO:0016780">
    <property type="term" value="F:phosphotransferase activity, for other substituted phosphate groups"/>
    <property type="evidence" value="ECO:0007669"/>
    <property type="project" value="TreeGrafter"/>
</dbReference>
<reference evidence="9 10" key="1">
    <citation type="journal article" date="2016" name="Nat. Commun.">
        <title>Thousands of microbial genomes shed light on interconnected biogeochemical processes in an aquifer system.</title>
        <authorList>
            <person name="Anantharaman K."/>
            <person name="Brown C.T."/>
            <person name="Hug L.A."/>
            <person name="Sharon I."/>
            <person name="Castelle C.J."/>
            <person name="Probst A.J."/>
            <person name="Thomas B.C."/>
            <person name="Singh A."/>
            <person name="Wilkins M.J."/>
            <person name="Karaoz U."/>
            <person name="Brodie E.L."/>
            <person name="Williams K.H."/>
            <person name="Hubbard S.S."/>
            <person name="Banfield J.F."/>
        </authorList>
    </citation>
    <scope>NUCLEOTIDE SEQUENCE [LARGE SCALE GENOMIC DNA]</scope>
</reference>
<dbReference type="PANTHER" id="PTHR30576:SF0">
    <property type="entry name" value="UNDECAPRENYL-PHOSPHATE N-ACETYLGALACTOSAMINYL 1-PHOSPHATE TRANSFERASE-RELATED"/>
    <property type="match status" value="1"/>
</dbReference>
<feature type="transmembrane region" description="Helical" evidence="7">
    <location>
        <begin position="109"/>
        <end position="131"/>
    </location>
</feature>
<evidence type="ECO:0000256" key="3">
    <source>
        <dbReference type="ARBA" id="ARBA00022679"/>
    </source>
</evidence>
<evidence type="ECO:0000256" key="6">
    <source>
        <dbReference type="ARBA" id="ARBA00023136"/>
    </source>
</evidence>
<dbReference type="InterPro" id="IPR017475">
    <property type="entry name" value="EPS_sugar_tfrase"/>
</dbReference>
<dbReference type="EMBL" id="MFVH01000006">
    <property type="protein sequence ID" value="OGI92608.1"/>
    <property type="molecule type" value="Genomic_DNA"/>
</dbReference>
<evidence type="ECO:0000256" key="2">
    <source>
        <dbReference type="ARBA" id="ARBA00006464"/>
    </source>
</evidence>
<feature type="transmembrane region" description="Helical" evidence="7">
    <location>
        <begin position="85"/>
        <end position="103"/>
    </location>
</feature>
<organism evidence="9 10">
    <name type="scientific">Candidatus Nomurabacteria bacterium RIFCSPLOWO2_01_FULL_46_18</name>
    <dbReference type="NCBI Taxonomy" id="1801783"/>
    <lineage>
        <taxon>Bacteria</taxon>
        <taxon>Candidatus Nomuraibacteriota</taxon>
    </lineage>
</organism>
<name>A0A1F6XF27_9BACT</name>
<evidence type="ECO:0000256" key="1">
    <source>
        <dbReference type="ARBA" id="ARBA00004141"/>
    </source>
</evidence>
<dbReference type="Pfam" id="PF02397">
    <property type="entry name" value="Bac_transf"/>
    <property type="match status" value="1"/>
</dbReference>
<keyword evidence="4 7" id="KW-0812">Transmembrane</keyword>
<dbReference type="InterPro" id="IPR003362">
    <property type="entry name" value="Bact_transf"/>
</dbReference>
<comment type="similarity">
    <text evidence="2">Belongs to the bacterial sugar transferase family.</text>
</comment>
<keyword evidence="3" id="KW-0808">Transferase</keyword>
<accession>A0A1F6XF27</accession>
<gene>
    <name evidence="9" type="ORF">A2933_00560</name>
</gene>
<comment type="caution">
    <text evidence="9">The sequence shown here is derived from an EMBL/GenBank/DDBJ whole genome shotgun (WGS) entry which is preliminary data.</text>
</comment>
<dbReference type="PANTHER" id="PTHR30576">
    <property type="entry name" value="COLANIC BIOSYNTHESIS UDP-GLUCOSE LIPID CARRIER TRANSFERASE"/>
    <property type="match status" value="1"/>
</dbReference>
<evidence type="ECO:0000259" key="8">
    <source>
        <dbReference type="Pfam" id="PF02397"/>
    </source>
</evidence>
<keyword evidence="6 7" id="KW-0472">Membrane</keyword>
<evidence type="ECO:0000256" key="7">
    <source>
        <dbReference type="SAM" id="Phobius"/>
    </source>
</evidence>
<dbReference type="GO" id="GO:0016020">
    <property type="term" value="C:membrane"/>
    <property type="evidence" value="ECO:0007669"/>
    <property type="project" value="UniProtKB-SubCell"/>
</dbReference>
<evidence type="ECO:0000256" key="5">
    <source>
        <dbReference type="ARBA" id="ARBA00022989"/>
    </source>
</evidence>
<proteinExistence type="inferred from homology"/>
<evidence type="ECO:0000256" key="4">
    <source>
        <dbReference type="ARBA" id="ARBA00022692"/>
    </source>
</evidence>
<evidence type="ECO:0000313" key="9">
    <source>
        <dbReference type="EMBL" id="OGI92608.1"/>
    </source>
</evidence>
<dbReference type="NCBIfam" id="TIGR03025">
    <property type="entry name" value="EPS_sugtrans"/>
    <property type="match status" value="1"/>
</dbReference>
<sequence>MAILNRKEPLVLVLGDLLFFVVSLWFTLLVRNRQIPSEELFYTHLMPFSVLFAAWILVFYIAGLYEKQTSILKNRLPSILARTQLTNSGLAVAFFYLVPFFGITPKTILFIYLFISLILILFWRMHGYFVVGRGSMNNAILIGSGEEMKELVSEVNGNPIYNLRFVSSIDLKRSDENGFWNEIVKEVYSENVSVIAIDLAHENVEPVLPHLYNLIFSNINFIDMHKIYESIFNRVPLSLLRYNWFLENISTLPRGTYDALKRLMDIAISLPLTALSLVFYPLVWLIIRFDDGGPLFIVQERVGEGNKLIKIIKFRTMTADDSGRYGEAGVSRLSVTKIGKFLRSSRVDELPQLWNVLKGDLSLIGPRPELPALAKSYAEKIPYYNVRHLVRPGLSGWAQIYHERHPHHGLDTEETKNKLSYDLFYIKNRSFLLDIKIALRTLKTLVSIAGK</sequence>
<evidence type="ECO:0000313" key="10">
    <source>
        <dbReference type="Proteomes" id="UP000179381"/>
    </source>
</evidence>
<comment type="subcellular location">
    <subcellularLocation>
        <location evidence="1">Membrane</location>
        <topology evidence="1">Multi-pass membrane protein</topology>
    </subcellularLocation>
</comment>
<feature type="transmembrane region" description="Helical" evidence="7">
    <location>
        <begin position="42"/>
        <end position="65"/>
    </location>
</feature>
<feature type="domain" description="Bacterial sugar transferase" evidence="8">
    <location>
        <begin position="261"/>
        <end position="446"/>
    </location>
</feature>
<dbReference type="Proteomes" id="UP000179381">
    <property type="component" value="Unassembled WGS sequence"/>
</dbReference>
<protein>
    <recommendedName>
        <fullName evidence="8">Bacterial sugar transferase domain-containing protein</fullName>
    </recommendedName>
</protein>
<feature type="transmembrane region" description="Helical" evidence="7">
    <location>
        <begin position="266"/>
        <end position="287"/>
    </location>
</feature>